<protein>
    <recommendedName>
        <fullName evidence="1">RNase H type-1 domain-containing protein</fullName>
    </recommendedName>
</protein>
<evidence type="ECO:0000313" key="2">
    <source>
        <dbReference type="Proteomes" id="UP001652660"/>
    </source>
</evidence>
<gene>
    <name evidence="3" type="primary">LOC140004621</name>
</gene>
<proteinExistence type="predicted"/>
<dbReference type="CDD" id="cd06222">
    <property type="entry name" value="RNase_H_like"/>
    <property type="match status" value="1"/>
</dbReference>
<dbReference type="Pfam" id="PF13456">
    <property type="entry name" value="RVT_3"/>
    <property type="match status" value="1"/>
</dbReference>
<keyword evidence="2" id="KW-1185">Reference proteome</keyword>
<dbReference type="InterPro" id="IPR044730">
    <property type="entry name" value="RNase_H-like_dom_plant"/>
</dbReference>
<evidence type="ECO:0000313" key="3">
    <source>
        <dbReference type="RefSeq" id="XP_071900858.1"/>
    </source>
</evidence>
<dbReference type="GeneID" id="140004621"/>
<dbReference type="RefSeq" id="XP_071900858.1">
    <property type="nucleotide sequence ID" value="XM_072044757.1"/>
</dbReference>
<dbReference type="SUPFAM" id="SSF53098">
    <property type="entry name" value="Ribonuclease H-like"/>
    <property type="match status" value="1"/>
</dbReference>
<dbReference type="InterPro" id="IPR012337">
    <property type="entry name" value="RNaseH-like_sf"/>
</dbReference>
<reference evidence="2" key="1">
    <citation type="journal article" date="2025" name="Foods">
        <title>Unveiling the Microbial Signatures of Arabica Coffee Cherries: Insights into Ripeness Specific Diversity, Functional Traits, and Implications for Quality and Safety.</title>
        <authorList>
            <consortium name="RefSeq"/>
            <person name="Tenea G.N."/>
            <person name="Cifuentes V."/>
            <person name="Reyes P."/>
            <person name="Cevallos-Vallejos M."/>
        </authorList>
    </citation>
    <scope>NUCLEOTIDE SEQUENCE [LARGE SCALE GENOMIC DNA]</scope>
</reference>
<dbReference type="PANTHER" id="PTHR47723">
    <property type="entry name" value="OS05G0353850 PROTEIN"/>
    <property type="match status" value="1"/>
</dbReference>
<dbReference type="InterPro" id="IPR036397">
    <property type="entry name" value="RNaseH_sf"/>
</dbReference>
<dbReference type="Proteomes" id="UP001652660">
    <property type="component" value="Chromosome 1c"/>
</dbReference>
<evidence type="ECO:0000259" key="1">
    <source>
        <dbReference type="Pfam" id="PF13456"/>
    </source>
</evidence>
<dbReference type="PANTHER" id="PTHR47723:SF24">
    <property type="entry name" value="RNASE H TYPE-1 DOMAIN-CONTAINING PROTEIN"/>
    <property type="match status" value="1"/>
</dbReference>
<reference evidence="3" key="2">
    <citation type="submission" date="2025-08" db="UniProtKB">
        <authorList>
            <consortium name="RefSeq"/>
        </authorList>
    </citation>
    <scope>IDENTIFICATION</scope>
    <source>
        <tissue evidence="3">Leaves</tissue>
    </source>
</reference>
<name>A0ABM4U0P4_COFAR</name>
<dbReference type="InterPro" id="IPR002156">
    <property type="entry name" value="RNaseH_domain"/>
</dbReference>
<sequence length="146" mass="16505">MGWLKLNSRDHWGRVVWAYYKEFEDLDVLTAEAQSLLVGLKLCADRGVSSAIMESDSNVLVHLVVSKVLSKWPLYNVLREIRHYLSRMEATLLHVFREANAVADTLASLQLGEQQFYDSLTTLPPEARGRACLDCHGIPRVHLGNV</sequence>
<accession>A0ABM4U0P4</accession>
<dbReference type="Gene3D" id="3.30.420.10">
    <property type="entry name" value="Ribonuclease H-like superfamily/Ribonuclease H"/>
    <property type="match status" value="1"/>
</dbReference>
<organism evidence="2 3">
    <name type="scientific">Coffea arabica</name>
    <name type="common">Arabian coffee</name>
    <dbReference type="NCBI Taxonomy" id="13443"/>
    <lineage>
        <taxon>Eukaryota</taxon>
        <taxon>Viridiplantae</taxon>
        <taxon>Streptophyta</taxon>
        <taxon>Embryophyta</taxon>
        <taxon>Tracheophyta</taxon>
        <taxon>Spermatophyta</taxon>
        <taxon>Magnoliopsida</taxon>
        <taxon>eudicotyledons</taxon>
        <taxon>Gunneridae</taxon>
        <taxon>Pentapetalae</taxon>
        <taxon>asterids</taxon>
        <taxon>lamiids</taxon>
        <taxon>Gentianales</taxon>
        <taxon>Rubiaceae</taxon>
        <taxon>Ixoroideae</taxon>
        <taxon>Gardenieae complex</taxon>
        <taxon>Bertiereae - Coffeeae clade</taxon>
        <taxon>Coffeeae</taxon>
        <taxon>Coffea</taxon>
    </lineage>
</organism>
<feature type="domain" description="RNase H type-1" evidence="1">
    <location>
        <begin position="9"/>
        <end position="108"/>
    </location>
</feature>
<dbReference type="InterPro" id="IPR053151">
    <property type="entry name" value="RNase_H-like"/>
</dbReference>